<protein>
    <submittedName>
        <fullName evidence="2">Uncharacterized protein</fullName>
    </submittedName>
</protein>
<organism evidence="2 3">
    <name type="scientific">Desulfomarina profundi</name>
    <dbReference type="NCBI Taxonomy" id="2772557"/>
    <lineage>
        <taxon>Bacteria</taxon>
        <taxon>Pseudomonadati</taxon>
        <taxon>Thermodesulfobacteriota</taxon>
        <taxon>Desulfobulbia</taxon>
        <taxon>Desulfobulbales</taxon>
        <taxon>Desulfobulbaceae</taxon>
        <taxon>Desulfomarina</taxon>
    </lineage>
</organism>
<gene>
    <name evidence="2" type="ORF">DGMP_05390</name>
</gene>
<dbReference type="AlphaFoldDB" id="A0A8D5FR27"/>
<dbReference type="Proteomes" id="UP000826725">
    <property type="component" value="Chromosome"/>
</dbReference>
<dbReference type="KEGG" id="dbk:DGMP_05390"/>
<name>A0A8D5FR27_9BACT</name>
<reference evidence="2" key="1">
    <citation type="submission" date="2020-09" db="EMBL/GenBank/DDBJ databases">
        <title>Desulfogranum mesoprofundum gen. nov., sp. nov., a novel mesophilic, sulfate-reducing chemolithoautotroph isolated from a deep-sea hydrothermal vent chimney in the Suiyo Seamount.</title>
        <authorList>
            <person name="Hashimoto Y."/>
            <person name="Nakagawa S."/>
        </authorList>
    </citation>
    <scope>NUCLEOTIDE SEQUENCE</scope>
    <source>
        <strain evidence="2">KT2</strain>
    </source>
</reference>
<accession>A0A8D5FR27</accession>
<keyword evidence="1" id="KW-0812">Transmembrane</keyword>
<keyword evidence="1" id="KW-1133">Transmembrane helix</keyword>
<dbReference type="RefSeq" id="WP_228856031.1">
    <property type="nucleotide sequence ID" value="NZ_AP024086.1"/>
</dbReference>
<sequence length="106" mass="11958">MIFNEKLPLHTRLGTYATAAILIVVCLLMLRNCVIAVRSGAKTSEGEIAQSYQIGFEEGLKDRRDRAGHSTVSISNPLLLKMYRKGFRDGSDLKRTTMKKEKNEKK</sequence>
<proteinExistence type="predicted"/>
<feature type="transmembrane region" description="Helical" evidence="1">
    <location>
        <begin position="13"/>
        <end position="30"/>
    </location>
</feature>
<dbReference type="EMBL" id="AP024086">
    <property type="protein sequence ID" value="BCL59846.1"/>
    <property type="molecule type" value="Genomic_DNA"/>
</dbReference>
<evidence type="ECO:0000256" key="1">
    <source>
        <dbReference type="SAM" id="Phobius"/>
    </source>
</evidence>
<keyword evidence="1" id="KW-0472">Membrane</keyword>
<evidence type="ECO:0000313" key="3">
    <source>
        <dbReference type="Proteomes" id="UP000826725"/>
    </source>
</evidence>
<keyword evidence="3" id="KW-1185">Reference proteome</keyword>
<evidence type="ECO:0000313" key="2">
    <source>
        <dbReference type="EMBL" id="BCL59846.1"/>
    </source>
</evidence>